<organism evidence="2 3">
    <name type="scientific">Penicillium capsulatum</name>
    <dbReference type="NCBI Taxonomy" id="69766"/>
    <lineage>
        <taxon>Eukaryota</taxon>
        <taxon>Fungi</taxon>
        <taxon>Dikarya</taxon>
        <taxon>Ascomycota</taxon>
        <taxon>Pezizomycotina</taxon>
        <taxon>Eurotiomycetes</taxon>
        <taxon>Eurotiomycetidae</taxon>
        <taxon>Eurotiales</taxon>
        <taxon>Aspergillaceae</taxon>
        <taxon>Penicillium</taxon>
    </lineage>
</organism>
<feature type="compositionally biased region" description="Low complexity" evidence="1">
    <location>
        <begin position="143"/>
        <end position="152"/>
    </location>
</feature>
<gene>
    <name evidence="2" type="ORF">N7492_004905</name>
</gene>
<accession>A0A9W9ICF4</accession>
<name>A0A9W9ICF4_9EURO</name>
<reference evidence="2" key="1">
    <citation type="submission" date="2022-11" db="EMBL/GenBank/DDBJ databases">
        <authorList>
            <person name="Petersen C."/>
        </authorList>
    </citation>
    <scope>NUCLEOTIDE SEQUENCE</scope>
    <source>
        <strain evidence="2">IBT 21917</strain>
    </source>
</reference>
<feature type="region of interest" description="Disordered" evidence="1">
    <location>
        <begin position="45"/>
        <end position="71"/>
    </location>
</feature>
<keyword evidence="3" id="KW-1185">Reference proteome</keyword>
<feature type="compositionally biased region" description="Polar residues" evidence="1">
    <location>
        <begin position="196"/>
        <end position="210"/>
    </location>
</feature>
<feature type="compositionally biased region" description="Acidic residues" evidence="1">
    <location>
        <begin position="318"/>
        <end position="339"/>
    </location>
</feature>
<dbReference type="Proteomes" id="UP001146351">
    <property type="component" value="Unassembled WGS sequence"/>
</dbReference>
<feature type="compositionally biased region" description="Pro residues" evidence="1">
    <location>
        <begin position="246"/>
        <end position="268"/>
    </location>
</feature>
<feature type="compositionally biased region" description="Basic and acidic residues" evidence="1">
    <location>
        <begin position="118"/>
        <end position="129"/>
    </location>
</feature>
<dbReference type="OrthoDB" id="63113at2759"/>
<comment type="caution">
    <text evidence="2">The sequence shown here is derived from an EMBL/GenBank/DDBJ whole genome shotgun (WGS) entry which is preliminary data.</text>
</comment>
<feature type="compositionally biased region" description="Acidic residues" evidence="1">
    <location>
        <begin position="56"/>
        <end position="71"/>
    </location>
</feature>
<sequence>MGRHTRGRGQWDEVDRIEEVESDEEDAYGRELVRTSRYMRPLEYGARGPRRRSEYEDLTDENESVVDGGDYDLYEHGDSTVAYAVQLAMRDKEDQLVDKALDRIRRAQMLGKKNVRLSRRELDALERKRQQTGSSSGLRRNKPAASASNSRPSSRRGPEQPGAYPAFAPDGDWGRGTGAAHGRPSSSSSSHRPRTPTMQSLRPQQSNSPLRPTYPPFTDRLPPNGRPQSMHQHPMYGRPLPDDPQWTPPFYNPVPMNPYLPEQPPYQPQLPSDLRVGPQSRMSYPAGLPPSQTQPRQSLDGRTSTGPSPPRGNRPESSDPESESTSDEEETDSSDEDGEGVPLAQVLDRPPAGLQRRNVSGGNRGGRPRKSR</sequence>
<proteinExistence type="predicted"/>
<dbReference type="EMBL" id="JAPQKO010000003">
    <property type="protein sequence ID" value="KAJ5172312.1"/>
    <property type="molecule type" value="Genomic_DNA"/>
</dbReference>
<evidence type="ECO:0000256" key="1">
    <source>
        <dbReference type="SAM" id="MobiDB-lite"/>
    </source>
</evidence>
<evidence type="ECO:0008006" key="4">
    <source>
        <dbReference type="Google" id="ProtNLM"/>
    </source>
</evidence>
<reference evidence="2" key="2">
    <citation type="journal article" date="2023" name="IMA Fungus">
        <title>Comparative genomic study of the Penicillium genus elucidates a diverse pangenome and 15 lateral gene transfer events.</title>
        <authorList>
            <person name="Petersen C."/>
            <person name="Sorensen T."/>
            <person name="Nielsen M.R."/>
            <person name="Sondergaard T.E."/>
            <person name="Sorensen J.L."/>
            <person name="Fitzpatrick D.A."/>
            <person name="Frisvad J.C."/>
            <person name="Nielsen K.L."/>
        </authorList>
    </citation>
    <scope>NUCLEOTIDE SEQUENCE</scope>
    <source>
        <strain evidence="2">IBT 21917</strain>
    </source>
</reference>
<feature type="region of interest" description="Disordered" evidence="1">
    <location>
        <begin position="110"/>
        <end position="372"/>
    </location>
</feature>
<evidence type="ECO:0000313" key="2">
    <source>
        <dbReference type="EMBL" id="KAJ5172312.1"/>
    </source>
</evidence>
<dbReference type="AlphaFoldDB" id="A0A9W9ICF4"/>
<feature type="compositionally biased region" description="Polar residues" evidence="1">
    <location>
        <begin position="290"/>
        <end position="306"/>
    </location>
</feature>
<protein>
    <recommendedName>
        <fullName evidence="4">Prenylated rab acceptor 1</fullName>
    </recommendedName>
</protein>
<evidence type="ECO:0000313" key="3">
    <source>
        <dbReference type="Proteomes" id="UP001146351"/>
    </source>
</evidence>